<dbReference type="GO" id="GO:0000976">
    <property type="term" value="F:transcription cis-regulatory region binding"/>
    <property type="evidence" value="ECO:0007669"/>
    <property type="project" value="UniProtKB-ARBA"/>
</dbReference>
<dbReference type="InterPro" id="IPR036093">
    <property type="entry name" value="NAC_dom_sf"/>
</dbReference>
<organism evidence="7 8">
    <name type="scientific">Escallonia rubra</name>
    <dbReference type="NCBI Taxonomy" id="112253"/>
    <lineage>
        <taxon>Eukaryota</taxon>
        <taxon>Viridiplantae</taxon>
        <taxon>Streptophyta</taxon>
        <taxon>Embryophyta</taxon>
        <taxon>Tracheophyta</taxon>
        <taxon>Spermatophyta</taxon>
        <taxon>Magnoliopsida</taxon>
        <taxon>eudicotyledons</taxon>
        <taxon>Gunneridae</taxon>
        <taxon>Pentapetalae</taxon>
        <taxon>asterids</taxon>
        <taxon>campanulids</taxon>
        <taxon>Escalloniales</taxon>
        <taxon>Escalloniaceae</taxon>
        <taxon>Escallonia</taxon>
    </lineage>
</organism>
<feature type="region of interest" description="Disordered" evidence="5">
    <location>
        <begin position="1"/>
        <end position="23"/>
    </location>
</feature>
<name>A0AA88RTF9_9ASTE</name>
<keyword evidence="8" id="KW-1185">Reference proteome</keyword>
<dbReference type="FunFam" id="2.170.150.80:FF:000006">
    <property type="entry name" value="NAC domain-containing protein 100-like"/>
    <property type="match status" value="1"/>
</dbReference>
<keyword evidence="2" id="KW-0238">DNA-binding</keyword>
<dbReference type="GO" id="GO:0005634">
    <property type="term" value="C:nucleus"/>
    <property type="evidence" value="ECO:0007669"/>
    <property type="project" value="UniProtKB-ARBA"/>
</dbReference>
<evidence type="ECO:0000313" key="7">
    <source>
        <dbReference type="EMBL" id="KAK2995868.1"/>
    </source>
</evidence>
<keyword evidence="1" id="KW-0805">Transcription regulation</keyword>
<evidence type="ECO:0000259" key="6">
    <source>
        <dbReference type="PROSITE" id="PS51005"/>
    </source>
</evidence>
<dbReference type="PANTHER" id="PTHR31744">
    <property type="entry name" value="PROTEIN CUP-SHAPED COTYLEDON 2-RELATED"/>
    <property type="match status" value="1"/>
</dbReference>
<dbReference type="Pfam" id="PF02365">
    <property type="entry name" value="NAM"/>
    <property type="match status" value="1"/>
</dbReference>
<dbReference type="Gene3D" id="2.170.150.80">
    <property type="entry name" value="NAC domain"/>
    <property type="match status" value="1"/>
</dbReference>
<dbReference type="EMBL" id="JAVXUO010000048">
    <property type="protein sequence ID" value="KAK2995868.1"/>
    <property type="molecule type" value="Genomic_DNA"/>
</dbReference>
<evidence type="ECO:0000256" key="4">
    <source>
        <dbReference type="ARBA" id="ARBA00023242"/>
    </source>
</evidence>
<protein>
    <recommendedName>
        <fullName evidence="6">NAC domain-containing protein</fullName>
    </recommendedName>
</protein>
<evidence type="ECO:0000256" key="2">
    <source>
        <dbReference type="ARBA" id="ARBA00023125"/>
    </source>
</evidence>
<comment type="caution">
    <text evidence="7">The sequence shown here is derived from an EMBL/GenBank/DDBJ whole genome shotgun (WGS) entry which is preliminary data.</text>
</comment>
<keyword evidence="4" id="KW-0539">Nucleus</keyword>
<accession>A0AA88RTF9</accession>
<evidence type="ECO:0000256" key="1">
    <source>
        <dbReference type="ARBA" id="ARBA00023015"/>
    </source>
</evidence>
<keyword evidence="3" id="KW-0804">Transcription</keyword>
<evidence type="ECO:0000256" key="3">
    <source>
        <dbReference type="ARBA" id="ARBA00023163"/>
    </source>
</evidence>
<sequence>MEGAPTPVVVNEPAGDHHDLSDLPPGFRFHPTDEEIITHYLMEKVTETTFSAKAIGEVDLNKCEPWDLPKKAKMGEKEWYFFCQRDRKYPTGMRTNRATESGYWKATGKDKEIYKGRGCLVGMKKTLVFYKGRAPKGEKSNWVMHEFRLEGKFSYYNFPKAAKEEWVVCRVFHKTAAAGIKRSPFTDLMSMNSFVDNLLESPNSLPPLLDDAPCNNDHDRPAGSDQITSELSDGNYLSYLSKQDHRQLIQMQHEDQMMKSFPMGGVGAGPHNYATYQASPSSSNFQTQPNYSNIHYAQFANFPPGYQSSPVPNSFPGLVGEQAYLRSAIVAARSDLHQQKGTTAVQGRAEGLRQCKVEQQFSSSTNQSAAQQVSHSQDTGLSNDITTTAEISSSVVSKQDMNLVGGRGNMISRSNNYDLAEELDKGPLSVGGPLSDFDSNLWNY</sequence>
<dbReference type="GO" id="GO:0006355">
    <property type="term" value="P:regulation of DNA-templated transcription"/>
    <property type="evidence" value="ECO:0007669"/>
    <property type="project" value="InterPro"/>
</dbReference>
<dbReference type="AlphaFoldDB" id="A0AA88RTF9"/>
<reference evidence="7" key="1">
    <citation type="submission" date="2022-12" db="EMBL/GenBank/DDBJ databases">
        <title>Draft genome assemblies for two species of Escallonia (Escalloniales).</title>
        <authorList>
            <person name="Chanderbali A."/>
            <person name="Dervinis C."/>
            <person name="Anghel I."/>
            <person name="Soltis D."/>
            <person name="Soltis P."/>
            <person name="Zapata F."/>
        </authorList>
    </citation>
    <scope>NUCLEOTIDE SEQUENCE</scope>
    <source>
        <strain evidence="7">UCBG92.1500</strain>
        <tissue evidence="7">Leaf</tissue>
    </source>
</reference>
<dbReference type="Proteomes" id="UP001187471">
    <property type="component" value="Unassembled WGS sequence"/>
</dbReference>
<gene>
    <name evidence="7" type="ORF">RJ640_012077</name>
</gene>
<evidence type="ECO:0000313" key="8">
    <source>
        <dbReference type="Proteomes" id="UP001187471"/>
    </source>
</evidence>
<dbReference type="InterPro" id="IPR003441">
    <property type="entry name" value="NAC-dom"/>
</dbReference>
<dbReference type="PROSITE" id="PS51005">
    <property type="entry name" value="NAC"/>
    <property type="match status" value="1"/>
</dbReference>
<dbReference type="SUPFAM" id="SSF101941">
    <property type="entry name" value="NAC domain"/>
    <property type="match status" value="1"/>
</dbReference>
<dbReference type="PANTHER" id="PTHR31744:SF92">
    <property type="entry name" value="NAC DOMAIN-CONTAINING PROTEIN 87"/>
    <property type="match status" value="1"/>
</dbReference>
<proteinExistence type="predicted"/>
<feature type="domain" description="NAC" evidence="6">
    <location>
        <begin position="23"/>
        <end position="174"/>
    </location>
</feature>
<evidence type="ECO:0000256" key="5">
    <source>
        <dbReference type="SAM" id="MobiDB-lite"/>
    </source>
</evidence>